<dbReference type="InterPro" id="IPR059179">
    <property type="entry name" value="MLKL-like_MCAfunc"/>
</dbReference>
<dbReference type="GO" id="GO:0007166">
    <property type="term" value="P:cell surface receptor signaling pathway"/>
    <property type="evidence" value="ECO:0007669"/>
    <property type="project" value="InterPro"/>
</dbReference>
<dbReference type="AlphaFoldDB" id="A0A4S4L159"/>
<protein>
    <recommendedName>
        <fullName evidence="4">Protein kinase domain-containing protein</fullName>
    </recommendedName>
</protein>
<dbReference type="InterPro" id="IPR051681">
    <property type="entry name" value="Ser/Thr_Kinases-Pseudokinases"/>
</dbReference>
<dbReference type="CDD" id="cd21037">
    <property type="entry name" value="MLKL_NTD"/>
    <property type="match status" value="1"/>
</dbReference>
<dbReference type="InterPro" id="IPR036537">
    <property type="entry name" value="Adaptor_Cbl_N_dom_sf"/>
</dbReference>
<evidence type="ECO:0000313" key="5">
    <source>
        <dbReference type="EMBL" id="THH05036.1"/>
    </source>
</evidence>
<dbReference type="PROSITE" id="PS00108">
    <property type="entry name" value="PROTEIN_KINASE_ST"/>
    <property type="match status" value="1"/>
</dbReference>
<feature type="chain" id="PRO_5021001167" description="Protein kinase domain-containing protein" evidence="3">
    <location>
        <begin position="22"/>
        <end position="511"/>
    </location>
</feature>
<dbReference type="PANTHER" id="PTHR44329">
    <property type="entry name" value="SERINE/THREONINE-PROTEIN KINASE TNNI3K-RELATED"/>
    <property type="match status" value="1"/>
</dbReference>
<feature type="domain" description="Protein kinase" evidence="4">
    <location>
        <begin position="236"/>
        <end position="511"/>
    </location>
</feature>
<gene>
    <name evidence="5" type="ORF">EW145_g5090</name>
</gene>
<evidence type="ECO:0000256" key="1">
    <source>
        <dbReference type="ARBA" id="ARBA00022741"/>
    </source>
</evidence>
<dbReference type="Proteomes" id="UP000308199">
    <property type="component" value="Unassembled WGS sequence"/>
</dbReference>
<evidence type="ECO:0000259" key="4">
    <source>
        <dbReference type="PROSITE" id="PS50011"/>
    </source>
</evidence>
<feature type="signal peptide" evidence="3">
    <location>
        <begin position="1"/>
        <end position="21"/>
    </location>
</feature>
<dbReference type="Gene3D" id="1.10.510.10">
    <property type="entry name" value="Transferase(Phosphotransferase) domain 1"/>
    <property type="match status" value="1"/>
</dbReference>
<keyword evidence="6" id="KW-1185">Reference proteome</keyword>
<dbReference type="SMART" id="SM00220">
    <property type="entry name" value="S_TKc"/>
    <property type="match status" value="1"/>
</dbReference>
<dbReference type="EMBL" id="SGPK01000291">
    <property type="protein sequence ID" value="THH05036.1"/>
    <property type="molecule type" value="Genomic_DNA"/>
</dbReference>
<proteinExistence type="predicted"/>
<dbReference type="Gene3D" id="1.20.930.20">
    <property type="entry name" value="Adaptor protein Cbl, N-terminal domain"/>
    <property type="match status" value="1"/>
</dbReference>
<dbReference type="GO" id="GO:0005524">
    <property type="term" value="F:ATP binding"/>
    <property type="evidence" value="ECO:0007669"/>
    <property type="project" value="UniProtKB-KW"/>
</dbReference>
<keyword evidence="2" id="KW-0067">ATP-binding</keyword>
<dbReference type="PANTHER" id="PTHR44329:SF298">
    <property type="entry name" value="MIXED LINEAGE KINASE DOMAIN-LIKE PROTEIN"/>
    <property type="match status" value="1"/>
</dbReference>
<dbReference type="InterPro" id="IPR008271">
    <property type="entry name" value="Ser/Thr_kinase_AS"/>
</dbReference>
<dbReference type="InterPro" id="IPR011009">
    <property type="entry name" value="Kinase-like_dom_sf"/>
</dbReference>
<dbReference type="GO" id="GO:0004674">
    <property type="term" value="F:protein serine/threonine kinase activity"/>
    <property type="evidence" value="ECO:0007669"/>
    <property type="project" value="TreeGrafter"/>
</dbReference>
<organism evidence="5 6">
    <name type="scientific">Phellinidium pouzarii</name>
    <dbReference type="NCBI Taxonomy" id="167371"/>
    <lineage>
        <taxon>Eukaryota</taxon>
        <taxon>Fungi</taxon>
        <taxon>Dikarya</taxon>
        <taxon>Basidiomycota</taxon>
        <taxon>Agaricomycotina</taxon>
        <taxon>Agaricomycetes</taxon>
        <taxon>Hymenochaetales</taxon>
        <taxon>Hymenochaetaceae</taxon>
        <taxon>Phellinidium</taxon>
    </lineage>
</organism>
<name>A0A4S4L159_9AGAM</name>
<dbReference type="SUPFAM" id="SSF56112">
    <property type="entry name" value="Protein kinase-like (PK-like)"/>
    <property type="match status" value="1"/>
</dbReference>
<reference evidence="5 6" key="1">
    <citation type="submission" date="2019-02" db="EMBL/GenBank/DDBJ databases">
        <title>Genome sequencing of the rare red list fungi Phellinidium pouzarii.</title>
        <authorList>
            <person name="Buettner E."/>
            <person name="Kellner H."/>
        </authorList>
    </citation>
    <scope>NUCLEOTIDE SEQUENCE [LARGE SCALE GENOMIC DNA]</scope>
    <source>
        <strain evidence="5 6">DSM 108285</strain>
    </source>
</reference>
<dbReference type="PROSITE" id="PS50011">
    <property type="entry name" value="PROTEIN_KINASE_DOM"/>
    <property type="match status" value="1"/>
</dbReference>
<keyword evidence="3" id="KW-0732">Signal</keyword>
<evidence type="ECO:0000313" key="6">
    <source>
        <dbReference type="Proteomes" id="UP000308199"/>
    </source>
</evidence>
<dbReference type="Pfam" id="PF00069">
    <property type="entry name" value="Pkinase"/>
    <property type="match status" value="1"/>
</dbReference>
<keyword evidence="1" id="KW-0547">Nucleotide-binding</keyword>
<comment type="caution">
    <text evidence="5">The sequence shown here is derived from an EMBL/GenBank/DDBJ whole genome shotgun (WGS) entry which is preliminary data.</text>
</comment>
<dbReference type="OrthoDB" id="4062651at2759"/>
<dbReference type="InterPro" id="IPR000719">
    <property type="entry name" value="Prot_kinase_dom"/>
</dbReference>
<accession>A0A4S4L159</accession>
<evidence type="ECO:0000256" key="2">
    <source>
        <dbReference type="ARBA" id="ARBA00022840"/>
    </source>
</evidence>
<evidence type="ECO:0000256" key="3">
    <source>
        <dbReference type="SAM" id="SignalP"/>
    </source>
</evidence>
<sequence>MAGRTGLRLVATSVGAAAILAADFAPVPYLGPAVGVVVGILKLCDNMQTNKREIVNLGGRCESLLYALKESDSKFPQERMQTIAQESVLLLEGIKDKMVGWSGLPKFKQFVLQGEISDDVRRCHQAIENFITTFQITSQLEIHSWMSSFDEERKKDKEETVHYLQDIKNNTDLIREAVTALPIEVAGMMGYMQTLMGNYEAGDRRHIGLATNLYDIQEKSGQLLPKVELKHGEVRRTSSHPVGGSAAFDIWQGEYLGRAKCAIKVIRGVEVSPKIRERFLREVKIWRVMYQYDQGEYILPFWGACLDDGPYPYMVSPWMEYGESLSFVKKFPYVNRKRIIRRIAEGLQLLHSQNPPIAHGDIKAANILINEKGHPLLADFGLSKASLSSPIMEDLTGMPFTQSRGISESYRWFAPELCSETGILSPSADVFAYAMTVLELMTDTYPFAHIKRTPQVLIEMQRGARPLRPEGTIYVERGLDDKLWNLLTCCWAANPHKRPTIQQVLKELPED</sequence>